<evidence type="ECO:0000256" key="1">
    <source>
        <dbReference type="ARBA" id="ARBA00004141"/>
    </source>
</evidence>
<proteinExistence type="inferred from homology"/>
<keyword evidence="4 6" id="KW-1133">Transmembrane helix</keyword>
<evidence type="ECO:0000256" key="6">
    <source>
        <dbReference type="SAM" id="Phobius"/>
    </source>
</evidence>
<feature type="transmembrane region" description="Helical" evidence="6">
    <location>
        <begin position="258"/>
        <end position="276"/>
    </location>
</feature>
<evidence type="ECO:0000256" key="4">
    <source>
        <dbReference type="ARBA" id="ARBA00022989"/>
    </source>
</evidence>
<dbReference type="AlphaFoldDB" id="H6SL35"/>
<sequence length="387" mass="43206">MPPQTPRSLWSFGRGRLCSRVLRARAHHPTSRTGTGRARRDPGPWDQGVTMTSFGFPLETIVLFFAVIVFSVFMDLFAHRHQKEISLRDAGMWSIFWVAVALAFYGYLWGRFDKTWADLYLAGYALEKALAIDNLMVFMAIFASFGIKGALQHRILYWGIIGALVFRAAFVAIGTGLLAVAPWFGFLFAAIVAWTGWKMLSARDSQEDLHDYSDHWSVRLASKVMPVFPRLHAERFFITRAVARDLERAEPGLRLEGNAALFATPAFLCLIAIETSDVMFAFDSVPAVIAVTQEPLLVYAAMIFAVLGLRSLYFVLAALTRYLVHLEKAVIALLFFIAFKLTIQAGEHAFGWDFLHISPMVSLGIVLGTLALGIGASFVWPTKKQDT</sequence>
<organism evidence="7 8">
    <name type="scientific">Pararhodospirillum photometricum DSM 122</name>
    <dbReference type="NCBI Taxonomy" id="1150469"/>
    <lineage>
        <taxon>Bacteria</taxon>
        <taxon>Pseudomonadati</taxon>
        <taxon>Pseudomonadota</taxon>
        <taxon>Alphaproteobacteria</taxon>
        <taxon>Rhodospirillales</taxon>
        <taxon>Rhodospirillaceae</taxon>
        <taxon>Pararhodospirillum</taxon>
    </lineage>
</organism>
<dbReference type="eggNOG" id="COG0861">
    <property type="taxonomic scope" value="Bacteria"/>
</dbReference>
<dbReference type="KEGG" id="rpm:RSPPHO_02074"/>
<dbReference type="NCBIfam" id="TIGR03718">
    <property type="entry name" value="R_switched_Alx"/>
    <property type="match status" value="1"/>
</dbReference>
<dbReference type="STRING" id="1150469.RSPPHO_02074"/>
<evidence type="ECO:0000313" key="8">
    <source>
        <dbReference type="Proteomes" id="UP000033220"/>
    </source>
</evidence>
<name>H6SL35_PARPM</name>
<dbReference type="PANTHER" id="PTHR30238">
    <property type="entry name" value="MEMBRANE BOUND PREDICTED REDOX MODULATOR"/>
    <property type="match status" value="1"/>
</dbReference>
<feature type="transmembrane region" description="Helical" evidence="6">
    <location>
        <begin position="326"/>
        <end position="345"/>
    </location>
</feature>
<feature type="transmembrane region" description="Helical" evidence="6">
    <location>
        <begin position="357"/>
        <end position="380"/>
    </location>
</feature>
<comment type="subcellular location">
    <subcellularLocation>
        <location evidence="1">Membrane</location>
        <topology evidence="1">Multi-pass membrane protein</topology>
    </subcellularLocation>
</comment>
<evidence type="ECO:0000256" key="5">
    <source>
        <dbReference type="ARBA" id="ARBA00023136"/>
    </source>
</evidence>
<dbReference type="EMBL" id="HE663493">
    <property type="protein sequence ID" value="CCG08700.1"/>
    <property type="molecule type" value="Genomic_DNA"/>
</dbReference>
<dbReference type="Proteomes" id="UP000033220">
    <property type="component" value="Chromosome DSM 122"/>
</dbReference>
<comment type="similarity">
    <text evidence="2">Belongs to the TerC family.</text>
</comment>
<dbReference type="HOGENOM" id="CLU_045644_1_2_5"/>
<dbReference type="PANTHER" id="PTHR30238:SF0">
    <property type="entry name" value="THYLAKOID MEMBRANE PROTEIN TERC, CHLOROPLASTIC"/>
    <property type="match status" value="1"/>
</dbReference>
<feature type="transmembrane region" description="Helical" evidence="6">
    <location>
        <begin position="180"/>
        <end position="197"/>
    </location>
</feature>
<keyword evidence="5 6" id="KW-0472">Membrane</keyword>
<reference evidence="7 8" key="1">
    <citation type="submission" date="2012-02" db="EMBL/GenBank/DDBJ databases">
        <title>Shotgun genome sequence of Phaeospirillum photometricum DSM 122.</title>
        <authorList>
            <person name="Duquesne K."/>
            <person name="Sturgis J."/>
        </authorList>
    </citation>
    <scope>NUCLEOTIDE SEQUENCE [LARGE SCALE GENOMIC DNA]</scope>
    <source>
        <strain evidence="8">DSM122</strain>
    </source>
</reference>
<evidence type="ECO:0000256" key="3">
    <source>
        <dbReference type="ARBA" id="ARBA00022692"/>
    </source>
</evidence>
<evidence type="ECO:0000313" key="7">
    <source>
        <dbReference type="EMBL" id="CCG08700.1"/>
    </source>
</evidence>
<dbReference type="InterPro" id="IPR005496">
    <property type="entry name" value="Integral_membrane_TerC"/>
</dbReference>
<dbReference type="Pfam" id="PF03741">
    <property type="entry name" value="TerC"/>
    <property type="match status" value="1"/>
</dbReference>
<feature type="transmembrane region" description="Helical" evidence="6">
    <location>
        <begin position="155"/>
        <end position="174"/>
    </location>
</feature>
<feature type="transmembrane region" description="Helical" evidence="6">
    <location>
        <begin position="90"/>
        <end position="109"/>
    </location>
</feature>
<feature type="transmembrane region" description="Helical" evidence="6">
    <location>
        <begin position="296"/>
        <end position="319"/>
    </location>
</feature>
<protein>
    <submittedName>
        <fullName evidence="7">Integral membrane protein TerC</fullName>
    </submittedName>
</protein>
<feature type="transmembrane region" description="Helical" evidence="6">
    <location>
        <begin position="129"/>
        <end position="148"/>
    </location>
</feature>
<dbReference type="GO" id="GO:0016020">
    <property type="term" value="C:membrane"/>
    <property type="evidence" value="ECO:0007669"/>
    <property type="project" value="UniProtKB-SubCell"/>
</dbReference>
<dbReference type="InterPro" id="IPR022369">
    <property type="entry name" value="Integral_membrane_TerC_rswitch"/>
</dbReference>
<keyword evidence="3 6" id="KW-0812">Transmembrane</keyword>
<dbReference type="PATRIC" id="fig|1150469.3.peg.2337"/>
<keyword evidence="8" id="KW-1185">Reference proteome</keyword>
<feature type="transmembrane region" description="Helical" evidence="6">
    <location>
        <begin position="61"/>
        <end position="78"/>
    </location>
</feature>
<evidence type="ECO:0000256" key="2">
    <source>
        <dbReference type="ARBA" id="ARBA00007511"/>
    </source>
</evidence>
<accession>H6SL35</accession>
<gene>
    <name evidence="7" type="ORF">RSPPHO_02074</name>
</gene>